<dbReference type="PANTHER" id="PTHR46898">
    <property type="entry name" value="SENESCENCE-ASSOCIATED CARBOXYLESTERASE 101"/>
    <property type="match status" value="1"/>
</dbReference>
<dbReference type="InterPro" id="IPR044603">
    <property type="entry name" value="SAG101-like"/>
</dbReference>
<comment type="caution">
    <text evidence="2">The sequence shown here is derived from an EMBL/GenBank/DDBJ whole genome shotgun (WGS) entry which is preliminary data.</text>
</comment>
<dbReference type="InterPro" id="IPR041266">
    <property type="entry name" value="EDS1_EP"/>
</dbReference>
<dbReference type="GO" id="GO:0006952">
    <property type="term" value="P:defense response"/>
    <property type="evidence" value="ECO:0007669"/>
    <property type="project" value="InterPro"/>
</dbReference>
<accession>A0AAW2CEX9</accession>
<organism evidence="2 3">
    <name type="scientific">Lithocarpus litseifolius</name>
    <dbReference type="NCBI Taxonomy" id="425828"/>
    <lineage>
        <taxon>Eukaryota</taxon>
        <taxon>Viridiplantae</taxon>
        <taxon>Streptophyta</taxon>
        <taxon>Embryophyta</taxon>
        <taxon>Tracheophyta</taxon>
        <taxon>Spermatophyta</taxon>
        <taxon>Magnoliopsida</taxon>
        <taxon>eudicotyledons</taxon>
        <taxon>Gunneridae</taxon>
        <taxon>Pentapetalae</taxon>
        <taxon>rosids</taxon>
        <taxon>fabids</taxon>
        <taxon>Fagales</taxon>
        <taxon>Fagaceae</taxon>
        <taxon>Lithocarpus</taxon>
    </lineage>
</organism>
<evidence type="ECO:0000313" key="3">
    <source>
        <dbReference type="Proteomes" id="UP001459277"/>
    </source>
</evidence>
<evidence type="ECO:0000259" key="1">
    <source>
        <dbReference type="Pfam" id="PF18117"/>
    </source>
</evidence>
<dbReference type="GO" id="GO:0052689">
    <property type="term" value="F:carboxylic ester hydrolase activity"/>
    <property type="evidence" value="ECO:0007669"/>
    <property type="project" value="InterPro"/>
</dbReference>
<protein>
    <recommendedName>
        <fullName evidence="1">EDS1 EP domain-containing protein</fullName>
    </recommendedName>
</protein>
<feature type="domain" description="EDS1 EP" evidence="1">
    <location>
        <begin position="134"/>
        <end position="186"/>
    </location>
</feature>
<dbReference type="PANTHER" id="PTHR46898:SF3">
    <property type="entry name" value="FUNGAL LIPASE-LIKE DOMAIN-CONTAINING PROTEIN"/>
    <property type="match status" value="1"/>
</dbReference>
<proteinExistence type="predicted"/>
<keyword evidence="3" id="KW-1185">Reference proteome</keyword>
<evidence type="ECO:0000313" key="2">
    <source>
        <dbReference type="EMBL" id="KAK9996563.1"/>
    </source>
</evidence>
<reference evidence="2 3" key="1">
    <citation type="submission" date="2024-01" db="EMBL/GenBank/DDBJ databases">
        <title>A telomere-to-telomere, gap-free genome of sweet tea (Lithocarpus litseifolius).</title>
        <authorList>
            <person name="Zhou J."/>
        </authorList>
    </citation>
    <scope>NUCLEOTIDE SEQUENCE [LARGE SCALE GENOMIC DNA]</scope>
    <source>
        <strain evidence="2">Zhou-2022a</strain>
        <tissue evidence="2">Leaf</tissue>
    </source>
</reference>
<dbReference type="AlphaFoldDB" id="A0AAW2CEX9"/>
<dbReference type="Proteomes" id="UP001459277">
    <property type="component" value="Unassembled WGS sequence"/>
</dbReference>
<name>A0AAW2CEX9_9ROSI</name>
<dbReference type="EMBL" id="JAZDWU010000007">
    <property type="protein sequence ID" value="KAK9996563.1"/>
    <property type="molecule type" value="Genomic_DNA"/>
</dbReference>
<sequence>MVTSLLAHFSCSKLGCSCFDDPRTILELLKATYLGSPGNQDPNPVFDLYGTFVKDINRKVICKDTTKLGERTTEPLQACIITQIVAIGLMQPENVDVNIIIAETAKREKKMAMLNREAFDPTKGLNDIKVYMAYLEQYKKLCKDDEIGYYDSYKNGMKKTDMDVVRYKKSLTCFWEEMVDQAEEKTPDSRRLPSYTWC</sequence>
<gene>
    <name evidence="2" type="ORF">SO802_021249</name>
</gene>
<dbReference type="Pfam" id="PF18117">
    <property type="entry name" value="EDS1_EP"/>
    <property type="match status" value="1"/>
</dbReference>